<dbReference type="OMA" id="IICCACK"/>
<name>A0A0D2PBD6_HYPSF</name>
<evidence type="ECO:0000256" key="4">
    <source>
        <dbReference type="ARBA" id="ARBA00022771"/>
    </source>
</evidence>
<dbReference type="PROSITE" id="PS00518">
    <property type="entry name" value="ZF_RING_1"/>
    <property type="match status" value="1"/>
</dbReference>
<evidence type="ECO:0000313" key="10">
    <source>
        <dbReference type="EMBL" id="KJA28169.1"/>
    </source>
</evidence>
<gene>
    <name evidence="10" type="ORF">HYPSUDRAFT_129996</name>
</gene>
<proteinExistence type="predicted"/>
<keyword evidence="1" id="KW-0808">Transferase</keyword>
<dbReference type="InterPro" id="IPR001841">
    <property type="entry name" value="Znf_RING"/>
</dbReference>
<dbReference type="SMART" id="SM00184">
    <property type="entry name" value="RING"/>
    <property type="match status" value="2"/>
</dbReference>
<evidence type="ECO:0000256" key="5">
    <source>
        <dbReference type="ARBA" id="ARBA00022786"/>
    </source>
</evidence>
<organism evidence="10 11">
    <name type="scientific">Hypholoma sublateritium (strain FD-334 SS-4)</name>
    <dbReference type="NCBI Taxonomy" id="945553"/>
    <lineage>
        <taxon>Eukaryota</taxon>
        <taxon>Fungi</taxon>
        <taxon>Dikarya</taxon>
        <taxon>Basidiomycota</taxon>
        <taxon>Agaricomycotina</taxon>
        <taxon>Agaricomycetes</taxon>
        <taxon>Agaricomycetidae</taxon>
        <taxon>Agaricales</taxon>
        <taxon>Agaricineae</taxon>
        <taxon>Strophariaceae</taxon>
        <taxon>Hypholoma</taxon>
    </lineage>
</organism>
<dbReference type="InterPro" id="IPR044066">
    <property type="entry name" value="TRIAD_supradom"/>
</dbReference>
<dbReference type="Gene3D" id="3.30.40.10">
    <property type="entry name" value="Zinc/RING finger domain, C3HC4 (zinc finger)"/>
    <property type="match status" value="1"/>
</dbReference>
<dbReference type="GO" id="GO:0016567">
    <property type="term" value="P:protein ubiquitination"/>
    <property type="evidence" value="ECO:0007669"/>
    <property type="project" value="InterPro"/>
</dbReference>
<keyword evidence="5" id="KW-0833">Ubl conjugation pathway</keyword>
<keyword evidence="4 7" id="KW-0863">Zinc-finger</keyword>
<evidence type="ECO:0000259" key="9">
    <source>
        <dbReference type="PROSITE" id="PS51873"/>
    </source>
</evidence>
<accession>A0A0D2PBD6</accession>
<dbReference type="PROSITE" id="PS51873">
    <property type="entry name" value="TRIAD"/>
    <property type="match status" value="1"/>
</dbReference>
<evidence type="ECO:0000259" key="8">
    <source>
        <dbReference type="PROSITE" id="PS50089"/>
    </source>
</evidence>
<feature type="domain" description="RING-type" evidence="9">
    <location>
        <begin position="11"/>
        <end position="238"/>
    </location>
</feature>
<keyword evidence="6" id="KW-0862">Zinc</keyword>
<dbReference type="GO" id="GO:0008270">
    <property type="term" value="F:zinc ion binding"/>
    <property type="evidence" value="ECO:0007669"/>
    <property type="project" value="UniProtKB-KW"/>
</dbReference>
<evidence type="ECO:0000256" key="7">
    <source>
        <dbReference type="PROSITE-ProRule" id="PRU00175"/>
    </source>
</evidence>
<dbReference type="PROSITE" id="PS50089">
    <property type="entry name" value="ZF_RING_2"/>
    <property type="match status" value="1"/>
</dbReference>
<dbReference type="PANTHER" id="PTHR11685">
    <property type="entry name" value="RBR FAMILY RING FINGER AND IBR DOMAIN-CONTAINING"/>
    <property type="match status" value="1"/>
</dbReference>
<dbReference type="GO" id="GO:0004842">
    <property type="term" value="F:ubiquitin-protein transferase activity"/>
    <property type="evidence" value="ECO:0007669"/>
    <property type="project" value="InterPro"/>
</dbReference>
<reference evidence="11" key="1">
    <citation type="submission" date="2014-04" db="EMBL/GenBank/DDBJ databases">
        <title>Evolutionary Origins and Diversification of the Mycorrhizal Mutualists.</title>
        <authorList>
            <consortium name="DOE Joint Genome Institute"/>
            <consortium name="Mycorrhizal Genomics Consortium"/>
            <person name="Kohler A."/>
            <person name="Kuo A."/>
            <person name="Nagy L.G."/>
            <person name="Floudas D."/>
            <person name="Copeland A."/>
            <person name="Barry K.W."/>
            <person name="Cichocki N."/>
            <person name="Veneault-Fourrey C."/>
            <person name="LaButti K."/>
            <person name="Lindquist E.A."/>
            <person name="Lipzen A."/>
            <person name="Lundell T."/>
            <person name="Morin E."/>
            <person name="Murat C."/>
            <person name="Riley R."/>
            <person name="Ohm R."/>
            <person name="Sun H."/>
            <person name="Tunlid A."/>
            <person name="Henrissat B."/>
            <person name="Grigoriev I.V."/>
            <person name="Hibbett D.S."/>
            <person name="Martin F."/>
        </authorList>
    </citation>
    <scope>NUCLEOTIDE SEQUENCE [LARGE SCALE GENOMIC DNA]</scope>
    <source>
        <strain evidence="11">FD-334 SS-4</strain>
    </source>
</reference>
<dbReference type="InterPro" id="IPR013083">
    <property type="entry name" value="Znf_RING/FYVE/PHD"/>
</dbReference>
<dbReference type="SUPFAM" id="SSF57850">
    <property type="entry name" value="RING/U-box"/>
    <property type="match status" value="2"/>
</dbReference>
<sequence length="238" mass="27064">MTTIEIPHAYPAFECGICGELQNIATRIRLPDCSHTVCKECLTGFATTKIDEGRYPIFCPECIAERPRAIRTQVNEEIMQQLDLPEEQRSRLQELQLVTHCISVQCPSCKEIMNVDRAEFGEHNILVCPLPRCAHKWCKCCLKALASSQDRHRCKNGNIERLMKRKGWKYCPGCRTPVQKEMGCNHMTCGTPGCNVHFCYKCGALMIDTTNGGDVGTAVTDHYNECRLFDRKWKCSIQ</sequence>
<dbReference type="Pfam" id="PF22191">
    <property type="entry name" value="IBR_1"/>
    <property type="match status" value="1"/>
</dbReference>
<dbReference type="AlphaFoldDB" id="A0A0D2PBD6"/>
<dbReference type="InterPro" id="IPR017907">
    <property type="entry name" value="Znf_RING_CS"/>
</dbReference>
<dbReference type="CDD" id="cd22584">
    <property type="entry name" value="Rcat_RBR_unk"/>
    <property type="match status" value="1"/>
</dbReference>
<dbReference type="EMBL" id="KN817522">
    <property type="protein sequence ID" value="KJA28169.1"/>
    <property type="molecule type" value="Genomic_DNA"/>
</dbReference>
<dbReference type="Gene3D" id="1.20.120.1750">
    <property type="match status" value="1"/>
</dbReference>
<keyword evidence="2" id="KW-0479">Metal-binding</keyword>
<keyword evidence="3" id="KW-0677">Repeat</keyword>
<evidence type="ECO:0000313" key="11">
    <source>
        <dbReference type="Proteomes" id="UP000054270"/>
    </source>
</evidence>
<protein>
    <recommendedName>
        <fullName evidence="12">RING-type domain-containing protein</fullName>
    </recommendedName>
</protein>
<evidence type="ECO:0000256" key="1">
    <source>
        <dbReference type="ARBA" id="ARBA00022679"/>
    </source>
</evidence>
<dbReference type="Proteomes" id="UP000054270">
    <property type="component" value="Unassembled WGS sequence"/>
</dbReference>
<feature type="domain" description="RING-type" evidence="8">
    <location>
        <begin position="15"/>
        <end position="62"/>
    </location>
</feature>
<keyword evidence="11" id="KW-1185">Reference proteome</keyword>
<evidence type="ECO:0000256" key="6">
    <source>
        <dbReference type="ARBA" id="ARBA00022833"/>
    </source>
</evidence>
<evidence type="ECO:0000256" key="3">
    <source>
        <dbReference type="ARBA" id="ARBA00022737"/>
    </source>
</evidence>
<dbReference type="OrthoDB" id="1431934at2759"/>
<evidence type="ECO:0000256" key="2">
    <source>
        <dbReference type="ARBA" id="ARBA00022723"/>
    </source>
</evidence>
<evidence type="ECO:0008006" key="12">
    <source>
        <dbReference type="Google" id="ProtNLM"/>
    </source>
</evidence>
<dbReference type="InterPro" id="IPR031127">
    <property type="entry name" value="E3_UB_ligase_RBR"/>
</dbReference>
<dbReference type="STRING" id="945553.A0A0D2PBD6"/>